<dbReference type="GO" id="GO:0009055">
    <property type="term" value="F:electron transfer activity"/>
    <property type="evidence" value="ECO:0007669"/>
    <property type="project" value="InterPro"/>
</dbReference>
<dbReference type="EMBL" id="JACHVB010000020">
    <property type="protein sequence ID" value="MBC2594244.1"/>
    <property type="molecule type" value="Genomic_DNA"/>
</dbReference>
<dbReference type="Proteomes" id="UP000546464">
    <property type="component" value="Unassembled WGS sequence"/>
</dbReference>
<gene>
    <name evidence="2" type="ORF">H5P28_08210</name>
</gene>
<accession>A0A842HFF2</accession>
<reference evidence="2 3" key="1">
    <citation type="submission" date="2020-07" db="EMBL/GenBank/DDBJ databases">
        <authorList>
            <person name="Feng X."/>
        </authorList>
    </citation>
    <scope>NUCLEOTIDE SEQUENCE [LARGE SCALE GENOMIC DNA]</scope>
    <source>
        <strain evidence="2 3">JCM31066</strain>
    </source>
</reference>
<dbReference type="GO" id="GO:0020037">
    <property type="term" value="F:heme binding"/>
    <property type="evidence" value="ECO:0007669"/>
    <property type="project" value="InterPro"/>
</dbReference>
<name>A0A842HFF2_9BACT</name>
<dbReference type="InterPro" id="IPR036909">
    <property type="entry name" value="Cyt_c-like_dom_sf"/>
</dbReference>
<proteinExistence type="predicted"/>
<protein>
    <submittedName>
        <fullName evidence="2">Heme-binding domain-containing protein</fullName>
    </submittedName>
</protein>
<sequence>MKKALRIIISLLILAFIGIQFIPVARTNPPVQVEPTWNSPRTKELFTRACADCHSNETVWPWYSKVYPVSAWIAHHVEEGREHFNINEKGFGRGYDEAAEAVEKGWMPLESYLPMHPEAKLTPEEKEELAAGLKATFDLH</sequence>
<evidence type="ECO:0000259" key="1">
    <source>
        <dbReference type="SMART" id="SM01235"/>
    </source>
</evidence>
<evidence type="ECO:0000313" key="3">
    <source>
        <dbReference type="Proteomes" id="UP000546464"/>
    </source>
</evidence>
<dbReference type="AlphaFoldDB" id="A0A842HFF2"/>
<dbReference type="InterPro" id="IPR025992">
    <property type="entry name" value="Haem-bd"/>
</dbReference>
<keyword evidence="3" id="KW-1185">Reference proteome</keyword>
<evidence type="ECO:0000313" key="2">
    <source>
        <dbReference type="EMBL" id="MBC2594244.1"/>
    </source>
</evidence>
<dbReference type="RefSeq" id="WP_185675226.1">
    <property type="nucleotide sequence ID" value="NZ_JACHVB010000020.1"/>
</dbReference>
<dbReference type="SUPFAM" id="SSF46626">
    <property type="entry name" value="Cytochrome c"/>
    <property type="match status" value="1"/>
</dbReference>
<organism evidence="2 3">
    <name type="scientific">Ruficoccus amylovorans</name>
    <dbReference type="NCBI Taxonomy" id="1804625"/>
    <lineage>
        <taxon>Bacteria</taxon>
        <taxon>Pseudomonadati</taxon>
        <taxon>Verrucomicrobiota</taxon>
        <taxon>Opitutia</taxon>
        <taxon>Puniceicoccales</taxon>
        <taxon>Cerasicoccaceae</taxon>
        <taxon>Ruficoccus</taxon>
    </lineage>
</organism>
<feature type="domain" description="Haem-binding" evidence="1">
    <location>
        <begin position="13"/>
        <end position="137"/>
    </location>
</feature>
<dbReference type="SMART" id="SM01235">
    <property type="entry name" value="Haem_bd"/>
    <property type="match status" value="1"/>
</dbReference>
<dbReference type="Pfam" id="PF14376">
    <property type="entry name" value="Haem_bd"/>
    <property type="match status" value="1"/>
</dbReference>
<comment type="caution">
    <text evidence="2">The sequence shown here is derived from an EMBL/GenBank/DDBJ whole genome shotgun (WGS) entry which is preliminary data.</text>
</comment>